<dbReference type="GO" id="GO:0004829">
    <property type="term" value="F:threonine-tRNA ligase activity"/>
    <property type="evidence" value="ECO:0007669"/>
    <property type="project" value="UniProtKB-UniRule"/>
</dbReference>
<feature type="region of interest" description="Catalytic" evidence="13">
    <location>
        <begin position="183"/>
        <end position="474"/>
    </location>
</feature>
<dbReference type="FunFam" id="3.30.930.10:FF:000002">
    <property type="entry name" value="Threonine--tRNA ligase"/>
    <property type="match status" value="1"/>
</dbReference>
<keyword evidence="6 13" id="KW-0547">Nucleotide-binding</keyword>
<dbReference type="STRING" id="1802593.A2172_04385"/>
<dbReference type="InterPro" id="IPR006195">
    <property type="entry name" value="aa-tRNA-synth_II"/>
</dbReference>
<keyword evidence="7 13" id="KW-0862">Zinc</keyword>
<gene>
    <name evidence="13" type="primary">thrS</name>
    <name evidence="15" type="ORF">A2172_04385</name>
</gene>
<dbReference type="InterPro" id="IPR036621">
    <property type="entry name" value="Anticodon-bd_dom_sf"/>
</dbReference>
<dbReference type="SUPFAM" id="SSF52954">
    <property type="entry name" value="Class II aaRS ABD-related"/>
    <property type="match status" value="1"/>
</dbReference>
<evidence type="ECO:0000313" key="16">
    <source>
        <dbReference type="Proteomes" id="UP000176631"/>
    </source>
</evidence>
<dbReference type="CDD" id="cd00860">
    <property type="entry name" value="ThrRS_anticodon"/>
    <property type="match status" value="1"/>
</dbReference>
<dbReference type="Pfam" id="PF00587">
    <property type="entry name" value="tRNA-synt_2b"/>
    <property type="match status" value="1"/>
</dbReference>
<keyword evidence="8 13" id="KW-0067">ATP-binding</keyword>
<dbReference type="NCBIfam" id="TIGR00418">
    <property type="entry name" value="thrS"/>
    <property type="match status" value="1"/>
</dbReference>
<dbReference type="EMBL" id="MHCP01000025">
    <property type="protein sequence ID" value="OGY23438.1"/>
    <property type="molecule type" value="Genomic_DNA"/>
</dbReference>
<evidence type="ECO:0000259" key="14">
    <source>
        <dbReference type="PROSITE" id="PS50862"/>
    </source>
</evidence>
<proteinExistence type="inferred from homology"/>
<reference evidence="15 16" key="1">
    <citation type="journal article" date="2016" name="Nat. Commun.">
        <title>Thousands of microbial genomes shed light on interconnected biogeochemical processes in an aquifer system.</title>
        <authorList>
            <person name="Anantharaman K."/>
            <person name="Brown C.T."/>
            <person name="Hug L.A."/>
            <person name="Sharon I."/>
            <person name="Castelle C.J."/>
            <person name="Probst A.J."/>
            <person name="Thomas B.C."/>
            <person name="Singh A."/>
            <person name="Wilkins M.J."/>
            <person name="Karaoz U."/>
            <person name="Brodie E.L."/>
            <person name="Williams K.H."/>
            <person name="Hubbard S.S."/>
            <person name="Banfield J.F."/>
        </authorList>
    </citation>
    <scope>NUCLEOTIDE SEQUENCE [LARGE SCALE GENOMIC DNA]</scope>
</reference>
<dbReference type="PROSITE" id="PS50862">
    <property type="entry name" value="AA_TRNA_LIGASE_II"/>
    <property type="match status" value="1"/>
</dbReference>
<evidence type="ECO:0000256" key="10">
    <source>
        <dbReference type="ARBA" id="ARBA00022917"/>
    </source>
</evidence>
<evidence type="ECO:0000256" key="9">
    <source>
        <dbReference type="ARBA" id="ARBA00022884"/>
    </source>
</evidence>
<keyword evidence="10 13" id="KW-0648">Protein biosynthesis</keyword>
<keyword evidence="9 13" id="KW-0694">RNA-binding</keyword>
<dbReference type="PRINTS" id="PR01047">
    <property type="entry name" value="TRNASYNTHTHR"/>
</dbReference>
<evidence type="ECO:0000256" key="12">
    <source>
        <dbReference type="ARBA" id="ARBA00049515"/>
    </source>
</evidence>
<comment type="caution">
    <text evidence="15">The sequence shown here is derived from an EMBL/GenBank/DDBJ whole genome shotgun (WGS) entry which is preliminary data.</text>
</comment>
<dbReference type="GO" id="GO:0005737">
    <property type="term" value="C:cytoplasm"/>
    <property type="evidence" value="ECO:0007669"/>
    <property type="project" value="UniProtKB-SubCell"/>
</dbReference>
<protein>
    <recommendedName>
        <fullName evidence="13">Threonine--tRNA ligase</fullName>
        <ecNumber evidence="13">6.1.1.3</ecNumber>
    </recommendedName>
    <alternativeName>
        <fullName evidence="13">Threonyl-tRNA synthetase</fullName>
        <shortName evidence="13">ThrRS</shortName>
    </alternativeName>
</protein>
<comment type="catalytic activity">
    <reaction evidence="12 13">
        <text>tRNA(Thr) + L-threonine + ATP = L-threonyl-tRNA(Thr) + AMP + diphosphate + H(+)</text>
        <dbReference type="Rhea" id="RHEA:24624"/>
        <dbReference type="Rhea" id="RHEA-COMP:9670"/>
        <dbReference type="Rhea" id="RHEA-COMP:9704"/>
        <dbReference type="ChEBI" id="CHEBI:15378"/>
        <dbReference type="ChEBI" id="CHEBI:30616"/>
        <dbReference type="ChEBI" id="CHEBI:33019"/>
        <dbReference type="ChEBI" id="CHEBI:57926"/>
        <dbReference type="ChEBI" id="CHEBI:78442"/>
        <dbReference type="ChEBI" id="CHEBI:78534"/>
        <dbReference type="ChEBI" id="CHEBI:456215"/>
        <dbReference type="EC" id="6.1.1.3"/>
    </reaction>
</comment>
<evidence type="ECO:0000256" key="6">
    <source>
        <dbReference type="ARBA" id="ARBA00022741"/>
    </source>
</evidence>
<evidence type="ECO:0000256" key="2">
    <source>
        <dbReference type="ARBA" id="ARBA00022490"/>
    </source>
</evidence>
<dbReference type="FunFam" id="3.30.980.10:FF:000005">
    <property type="entry name" value="Threonyl-tRNA synthetase, mitochondrial"/>
    <property type="match status" value="1"/>
</dbReference>
<feature type="binding site" evidence="13">
    <location>
        <position position="274"/>
    </location>
    <ligand>
        <name>Zn(2+)</name>
        <dbReference type="ChEBI" id="CHEBI:29105"/>
        <note>catalytic</note>
    </ligand>
</feature>
<feature type="binding site" evidence="13">
    <location>
        <position position="325"/>
    </location>
    <ligand>
        <name>Zn(2+)</name>
        <dbReference type="ChEBI" id="CHEBI:29105"/>
        <note>catalytic</note>
    </ligand>
</feature>
<dbReference type="SUPFAM" id="SSF55186">
    <property type="entry name" value="ThrRS/AlaRS common domain"/>
    <property type="match status" value="1"/>
</dbReference>
<comment type="cofactor">
    <cofactor evidence="13">
        <name>Zn(2+)</name>
        <dbReference type="ChEBI" id="CHEBI:29105"/>
    </cofactor>
    <text evidence="13">Binds 1 zinc ion per subunit.</text>
</comment>
<evidence type="ECO:0000256" key="13">
    <source>
        <dbReference type="HAMAP-Rule" id="MF_00184"/>
    </source>
</evidence>
<dbReference type="GO" id="GO:0006435">
    <property type="term" value="P:threonyl-tRNA aminoacylation"/>
    <property type="evidence" value="ECO:0007669"/>
    <property type="project" value="UniProtKB-UniRule"/>
</dbReference>
<dbReference type="Gene3D" id="3.30.980.10">
    <property type="entry name" value="Threonyl-trna Synthetase, Chain A, domain 2"/>
    <property type="match status" value="1"/>
</dbReference>
<dbReference type="Gene3D" id="3.30.54.20">
    <property type="match status" value="1"/>
</dbReference>
<dbReference type="Gene3D" id="3.40.50.800">
    <property type="entry name" value="Anticodon-binding domain"/>
    <property type="match status" value="1"/>
</dbReference>
<keyword evidence="5 13" id="KW-0479">Metal-binding</keyword>
<dbReference type="Proteomes" id="UP000176631">
    <property type="component" value="Unassembled WGS sequence"/>
</dbReference>
<accession>A0A1G1W6Z7</accession>
<dbReference type="InterPro" id="IPR018163">
    <property type="entry name" value="Thr/Ala-tRNA-synth_IIc_edit"/>
</dbReference>
<feature type="domain" description="Aminoacyl-transfer RNA synthetases class-II family profile" evidence="14">
    <location>
        <begin position="206"/>
        <end position="474"/>
    </location>
</feature>
<evidence type="ECO:0000313" key="15">
    <source>
        <dbReference type="EMBL" id="OGY23438.1"/>
    </source>
</evidence>
<evidence type="ECO:0000256" key="4">
    <source>
        <dbReference type="ARBA" id="ARBA00022598"/>
    </source>
</evidence>
<dbReference type="InterPro" id="IPR002314">
    <property type="entry name" value="aa-tRNA-synt_IIb"/>
</dbReference>
<dbReference type="AlphaFoldDB" id="A0A1G1W6Z7"/>
<dbReference type="Pfam" id="PF03129">
    <property type="entry name" value="HGTP_anticodon"/>
    <property type="match status" value="1"/>
</dbReference>
<dbReference type="InterPro" id="IPR045864">
    <property type="entry name" value="aa-tRNA-synth_II/BPL/LPL"/>
</dbReference>
<dbReference type="Gene3D" id="3.30.930.10">
    <property type="entry name" value="Bira Bifunctional Protein, Domain 2"/>
    <property type="match status" value="1"/>
</dbReference>
<dbReference type="InterPro" id="IPR004154">
    <property type="entry name" value="Anticodon-bd"/>
</dbReference>
<dbReference type="InterPro" id="IPR002320">
    <property type="entry name" value="Thr-tRNA-ligase_IIa"/>
</dbReference>
<dbReference type="CDD" id="cd00771">
    <property type="entry name" value="ThrRS_core"/>
    <property type="match status" value="1"/>
</dbReference>
<name>A0A1G1W6Z7_9BACT</name>
<keyword evidence="3 13" id="KW-0820">tRNA-binding</keyword>
<keyword evidence="4 13" id="KW-0436">Ligase</keyword>
<dbReference type="PANTHER" id="PTHR11451:SF44">
    <property type="entry name" value="THREONINE--TRNA LIGASE, CHLOROPLASTIC_MITOCHONDRIAL 2"/>
    <property type="match status" value="1"/>
</dbReference>
<dbReference type="PANTHER" id="PTHR11451">
    <property type="entry name" value="THREONINE-TRNA LIGASE"/>
    <property type="match status" value="1"/>
</dbReference>
<evidence type="ECO:0000256" key="1">
    <source>
        <dbReference type="ARBA" id="ARBA00008226"/>
    </source>
</evidence>
<evidence type="ECO:0000256" key="8">
    <source>
        <dbReference type="ARBA" id="ARBA00022840"/>
    </source>
</evidence>
<dbReference type="GO" id="GO:0000049">
    <property type="term" value="F:tRNA binding"/>
    <property type="evidence" value="ECO:0007669"/>
    <property type="project" value="UniProtKB-KW"/>
</dbReference>
<evidence type="ECO:0000256" key="7">
    <source>
        <dbReference type="ARBA" id="ARBA00022833"/>
    </source>
</evidence>
<sequence>MENIKNENYLDNVRHSASHLLAAAVIKLWPDTKLGIGPTIKNGFYYDFSFKKPISEEDLPKIEAEMKKILKTWDKFTHIEKSIEEAKKIEANQPFKLDLIRELCKTTNKVSFYKSGNFIDLCKGDHVDNAKDIGPFKLLTIAGAYWRGSENNPMLTRIYGTCFITQEELDNYLKQREEAKNYDHRRIGRELDLFSFHNEAPGFVFWHPKGMLLREALMGFYNKLQKSAGYQLVSTPILLSEELWHRSGHWENYRDKMYFVNQAGKKLVLKPMNCPGMILIYKERPHSYRDLPIRLAEMGEVHRYEQSGTLNGLFRVRAFRQDDAHIFATEDQIESEIKNIIDLTLRFYKILGFPEVSIELSTRPEKSMGNKKTWDKAENTLKKVLNNLKLNYKINEGEGAFYGPKIDFHINDSLSRSWQCGTIQLDLFMPEKFNLTYTDSDGKPRQPAMIHRTIIGSLQRFVGVLVEHFGGAFPLWLSPIQAIIIPIAERHNQYATELRNEFLNKKLRIEVDSRNETMQTKIRDAELQKIPYMLVVGDREQVQKKVAVRSRGKGDEGSVLIGDLINRLEKEVENRE</sequence>
<dbReference type="HAMAP" id="MF_00184">
    <property type="entry name" value="Thr_tRNA_synth"/>
    <property type="match status" value="1"/>
</dbReference>
<dbReference type="SMART" id="SM00863">
    <property type="entry name" value="tRNA_SAD"/>
    <property type="match status" value="1"/>
</dbReference>
<dbReference type="InterPro" id="IPR047246">
    <property type="entry name" value="ThrRS_anticodon"/>
</dbReference>
<evidence type="ECO:0000256" key="3">
    <source>
        <dbReference type="ARBA" id="ARBA00022555"/>
    </source>
</evidence>
<feature type="binding site" evidence="13">
    <location>
        <position position="451"/>
    </location>
    <ligand>
        <name>Zn(2+)</name>
        <dbReference type="ChEBI" id="CHEBI:29105"/>
        <note>catalytic</note>
    </ligand>
</feature>
<keyword evidence="11 13" id="KW-0030">Aminoacyl-tRNA synthetase</keyword>
<dbReference type="EC" id="6.1.1.3" evidence="13"/>
<comment type="similarity">
    <text evidence="1 13">Belongs to the class-II aminoacyl-tRNA synthetase family.</text>
</comment>
<dbReference type="Pfam" id="PF07973">
    <property type="entry name" value="tRNA_SAD"/>
    <property type="match status" value="1"/>
</dbReference>
<dbReference type="InterPro" id="IPR033728">
    <property type="entry name" value="ThrRS_core"/>
</dbReference>
<comment type="subunit">
    <text evidence="13">Homodimer.</text>
</comment>
<organism evidence="15 16">
    <name type="scientific">Candidatus Woykebacteria bacterium RBG_13_40_15</name>
    <dbReference type="NCBI Taxonomy" id="1802593"/>
    <lineage>
        <taxon>Bacteria</taxon>
        <taxon>Candidatus Woykeibacteriota</taxon>
    </lineage>
</organism>
<dbReference type="SUPFAM" id="SSF55681">
    <property type="entry name" value="Class II aaRS and biotin synthetases"/>
    <property type="match status" value="1"/>
</dbReference>
<evidence type="ECO:0000256" key="5">
    <source>
        <dbReference type="ARBA" id="ARBA00022723"/>
    </source>
</evidence>
<dbReference type="FunFam" id="3.40.50.800:FF:000001">
    <property type="entry name" value="Threonine--tRNA ligase"/>
    <property type="match status" value="1"/>
</dbReference>
<evidence type="ECO:0000256" key="11">
    <source>
        <dbReference type="ARBA" id="ARBA00023146"/>
    </source>
</evidence>
<dbReference type="GO" id="GO:0005524">
    <property type="term" value="F:ATP binding"/>
    <property type="evidence" value="ECO:0007669"/>
    <property type="project" value="UniProtKB-UniRule"/>
</dbReference>
<dbReference type="GO" id="GO:0046872">
    <property type="term" value="F:metal ion binding"/>
    <property type="evidence" value="ECO:0007669"/>
    <property type="project" value="UniProtKB-KW"/>
</dbReference>
<comment type="subcellular location">
    <subcellularLocation>
        <location evidence="13">Cytoplasm</location>
    </subcellularLocation>
</comment>
<keyword evidence="2 13" id="KW-0963">Cytoplasm</keyword>
<dbReference type="InterPro" id="IPR012947">
    <property type="entry name" value="tRNA_SAD"/>
</dbReference>